<dbReference type="Gene3D" id="3.40.50.300">
    <property type="entry name" value="P-loop containing nucleotide triphosphate hydrolases"/>
    <property type="match status" value="1"/>
</dbReference>
<dbReference type="Pfam" id="PF00005">
    <property type="entry name" value="ABC_tran"/>
    <property type="match status" value="1"/>
</dbReference>
<evidence type="ECO:0000256" key="4">
    <source>
        <dbReference type="ARBA" id="ARBA00022840"/>
    </source>
</evidence>
<proteinExistence type="predicted"/>
<dbReference type="AlphaFoldDB" id="A0A3S4UST9"/>
<dbReference type="InterPro" id="IPR050763">
    <property type="entry name" value="ABC_transporter_ATP-binding"/>
</dbReference>
<dbReference type="EMBL" id="LR134406">
    <property type="protein sequence ID" value="VEH68959.1"/>
    <property type="molecule type" value="Genomic_DNA"/>
</dbReference>
<keyword evidence="8" id="KW-1185">Reference proteome</keyword>
<evidence type="ECO:0000256" key="1">
    <source>
        <dbReference type="ARBA" id="ARBA00004202"/>
    </source>
</evidence>
<evidence type="ECO:0000313" key="7">
    <source>
        <dbReference type="EMBL" id="VEH68959.1"/>
    </source>
</evidence>
<dbReference type="GeneID" id="64405724"/>
<keyword evidence="5" id="KW-0046">Antibiotic resistance</keyword>
<dbReference type="GO" id="GO:0005524">
    <property type="term" value="F:ATP binding"/>
    <property type="evidence" value="ECO:0007669"/>
    <property type="project" value="UniProtKB-KW"/>
</dbReference>
<dbReference type="InterPro" id="IPR003439">
    <property type="entry name" value="ABC_transporter-like_ATP-bd"/>
</dbReference>
<evidence type="ECO:0000256" key="5">
    <source>
        <dbReference type="ARBA" id="ARBA00023251"/>
    </source>
</evidence>
<dbReference type="GO" id="GO:0016887">
    <property type="term" value="F:ATP hydrolysis activity"/>
    <property type="evidence" value="ECO:0007669"/>
    <property type="project" value="InterPro"/>
</dbReference>
<accession>A0A3S4UST9</accession>
<dbReference type="PANTHER" id="PTHR42711:SF17">
    <property type="entry name" value="ABC TRANSPORTER ATP-BINDING PROTEIN"/>
    <property type="match status" value="1"/>
</dbReference>
<sequence length="273" mass="30197">MTISGFFSSELKSVGEAAEPARAVVFVQGLHKWHGMFESLRGVDLEVTRGEVVVILGPDGAGKTTLMEILGGVRTPSSGVVKVFGEDPSCAGEAWHARTGTVLQMWRENSGWRVRDLLEYCAARYASIRTPGCPQPRPVGDVLELVRMTGSAVKRLGALHDGQRRRFDIAFSLITRPEILLLDEPTKDLGPAARGEFHEVIRYLATGEGMTIILTTRDLAEAQRIGDRVAVLMQGRLVTQCAPAEAWMRYPGTPCDFRDLLGHNWKEQPRWRS</sequence>
<keyword evidence="4 7" id="KW-0067">ATP-binding</keyword>
<keyword evidence="3" id="KW-0547">Nucleotide-binding</keyword>
<organism evidence="7 8">
    <name type="scientific">Arachnia propionica</name>
    <dbReference type="NCBI Taxonomy" id="1750"/>
    <lineage>
        <taxon>Bacteria</taxon>
        <taxon>Bacillati</taxon>
        <taxon>Actinomycetota</taxon>
        <taxon>Actinomycetes</taxon>
        <taxon>Propionibacteriales</taxon>
        <taxon>Propionibacteriaceae</taxon>
        <taxon>Arachnia</taxon>
    </lineage>
</organism>
<dbReference type="InterPro" id="IPR027417">
    <property type="entry name" value="P-loop_NTPase"/>
</dbReference>
<protein>
    <submittedName>
        <fullName evidence="7">Daunorubicin/doxorubicin resistance ATP-binding protein DrrA</fullName>
        <ecNumber evidence="7">3.6.3.-</ecNumber>
    </submittedName>
</protein>
<reference evidence="7 8" key="1">
    <citation type="submission" date="2018-12" db="EMBL/GenBank/DDBJ databases">
        <authorList>
            <consortium name="Pathogen Informatics"/>
        </authorList>
    </citation>
    <scope>NUCLEOTIDE SEQUENCE [LARGE SCALE GENOMIC DNA]</scope>
    <source>
        <strain evidence="7 8">NCTC12967</strain>
    </source>
</reference>
<dbReference type="GO" id="GO:0005886">
    <property type="term" value="C:plasma membrane"/>
    <property type="evidence" value="ECO:0007669"/>
    <property type="project" value="UniProtKB-SubCell"/>
</dbReference>
<dbReference type="PANTHER" id="PTHR42711">
    <property type="entry name" value="ABC TRANSPORTER ATP-BINDING PROTEIN"/>
    <property type="match status" value="1"/>
</dbReference>
<dbReference type="Proteomes" id="UP000273044">
    <property type="component" value="Chromosome"/>
</dbReference>
<dbReference type="GO" id="GO:0046677">
    <property type="term" value="P:response to antibiotic"/>
    <property type="evidence" value="ECO:0007669"/>
    <property type="project" value="UniProtKB-KW"/>
</dbReference>
<keyword evidence="2" id="KW-0813">Transport</keyword>
<comment type="subcellular location">
    <subcellularLocation>
        <location evidence="1">Cell membrane</location>
        <topology evidence="1">Peripheral membrane protein</topology>
    </subcellularLocation>
</comment>
<dbReference type="EC" id="3.6.3.-" evidence="7"/>
<evidence type="ECO:0000259" key="6">
    <source>
        <dbReference type="PROSITE" id="PS50893"/>
    </source>
</evidence>
<dbReference type="SUPFAM" id="SSF52540">
    <property type="entry name" value="P-loop containing nucleoside triphosphate hydrolases"/>
    <property type="match status" value="1"/>
</dbReference>
<evidence type="ECO:0000313" key="8">
    <source>
        <dbReference type="Proteomes" id="UP000273044"/>
    </source>
</evidence>
<gene>
    <name evidence="7" type="primary">drrA_5</name>
    <name evidence="7" type="ORF">NCTC12967_00223</name>
</gene>
<keyword evidence="7" id="KW-0378">Hydrolase</keyword>
<dbReference type="PROSITE" id="PS50893">
    <property type="entry name" value="ABC_TRANSPORTER_2"/>
    <property type="match status" value="1"/>
</dbReference>
<feature type="domain" description="ABC transporter" evidence="6">
    <location>
        <begin position="25"/>
        <end position="259"/>
    </location>
</feature>
<evidence type="ECO:0000256" key="2">
    <source>
        <dbReference type="ARBA" id="ARBA00022448"/>
    </source>
</evidence>
<dbReference type="InterPro" id="IPR003593">
    <property type="entry name" value="AAA+_ATPase"/>
</dbReference>
<dbReference type="CDD" id="cd03230">
    <property type="entry name" value="ABC_DR_subfamily_A"/>
    <property type="match status" value="1"/>
</dbReference>
<dbReference type="SMART" id="SM00382">
    <property type="entry name" value="AAA"/>
    <property type="match status" value="1"/>
</dbReference>
<name>A0A3S4UST9_9ACTN</name>
<dbReference type="RefSeq" id="WP_061787337.1">
    <property type="nucleotide sequence ID" value="NZ_CAUVFS010000008.1"/>
</dbReference>
<evidence type="ECO:0000256" key="3">
    <source>
        <dbReference type="ARBA" id="ARBA00022741"/>
    </source>
</evidence>